<protein>
    <submittedName>
        <fullName evidence="3">Uncharacterized protein</fullName>
    </submittedName>
</protein>
<proteinExistence type="predicted"/>
<evidence type="ECO:0000313" key="4">
    <source>
        <dbReference type="Proteomes" id="UP000246085"/>
    </source>
</evidence>
<reference evidence="2 5" key="2">
    <citation type="submission" date="2021-03" db="EMBL/GenBank/DDBJ databases">
        <title>Genome Sequence of Bradyrhizobium vignae strain ISRA400.</title>
        <authorList>
            <person name="Tisa L.S."/>
            <person name="Svistoonoff S."/>
            <person name="Hocher V."/>
            <person name="Fall S."/>
            <person name="Zaiya A."/>
            <person name="Naing D."/>
            <person name="Niang N."/>
            <person name="Diouf A."/>
            <person name="Dasylva M.C."/>
            <person name="Toure O."/>
            <person name="Gueye M."/>
            <person name="Gully D."/>
            <person name="Tisseyre P."/>
            <person name="Simpson S."/>
            <person name="Morris K."/>
            <person name="Thomas W.K."/>
        </authorList>
    </citation>
    <scope>NUCLEOTIDE SEQUENCE [LARGE SCALE GENOMIC DNA]</scope>
    <source>
        <strain evidence="2 5">ISRA400</strain>
    </source>
</reference>
<dbReference type="Proteomes" id="UP000669317">
    <property type="component" value="Unassembled WGS sequence"/>
</dbReference>
<feature type="transmembrane region" description="Helical" evidence="1">
    <location>
        <begin position="21"/>
        <end position="40"/>
    </location>
</feature>
<keyword evidence="5" id="KW-1185">Reference proteome</keyword>
<dbReference type="EMBL" id="LS398110">
    <property type="protein sequence ID" value="SPP97667.1"/>
    <property type="molecule type" value="Genomic_DNA"/>
</dbReference>
<keyword evidence="1" id="KW-0812">Transmembrane</keyword>
<dbReference type="AlphaFoldDB" id="A0A2U3Q8F5"/>
<dbReference type="KEGG" id="bvz:BRAD3257_6789"/>
<sequence length="103" mass="11077">MEYAAIGLAIFGAVLGLRFRFRALLPFALLVLLVTIFLALNQRLGGLETVLAVLATQAILQGGYFVGVTIRALFRAYPRKLIAPDELAAADKRRSNSGSIASN</sequence>
<name>A0A2U3Q8F5_9BRAD</name>
<dbReference type="Proteomes" id="UP000246085">
    <property type="component" value="Chromosome BRAD3257"/>
</dbReference>
<keyword evidence="1" id="KW-0472">Membrane</keyword>
<evidence type="ECO:0000313" key="3">
    <source>
        <dbReference type="EMBL" id="SPP97667.1"/>
    </source>
</evidence>
<reference evidence="3 4" key="1">
    <citation type="submission" date="2018-03" db="EMBL/GenBank/DDBJ databases">
        <authorList>
            <person name="Gully D."/>
        </authorList>
    </citation>
    <scope>NUCLEOTIDE SEQUENCE [LARGE SCALE GENOMIC DNA]</scope>
    <source>
        <strain evidence="3">ORS3257</strain>
    </source>
</reference>
<evidence type="ECO:0000313" key="2">
    <source>
        <dbReference type="EMBL" id="MBP0113899.1"/>
    </source>
</evidence>
<evidence type="ECO:0000313" key="5">
    <source>
        <dbReference type="Proteomes" id="UP000669317"/>
    </source>
</evidence>
<gene>
    <name evidence="3" type="ORF">BRAD3257_6789</name>
    <name evidence="2" type="ORF">JWS04_23005</name>
</gene>
<keyword evidence="1" id="KW-1133">Transmembrane helix</keyword>
<organism evidence="3 4">
    <name type="scientific">Bradyrhizobium vignae</name>
    <dbReference type="NCBI Taxonomy" id="1549949"/>
    <lineage>
        <taxon>Bacteria</taxon>
        <taxon>Pseudomonadati</taxon>
        <taxon>Pseudomonadota</taxon>
        <taxon>Alphaproteobacteria</taxon>
        <taxon>Hyphomicrobiales</taxon>
        <taxon>Nitrobacteraceae</taxon>
        <taxon>Bradyrhizobium</taxon>
    </lineage>
</organism>
<dbReference type="RefSeq" id="WP_122404989.1">
    <property type="nucleotide sequence ID" value="NZ_JAGIKT010000053.1"/>
</dbReference>
<feature type="transmembrane region" description="Helical" evidence="1">
    <location>
        <begin position="52"/>
        <end position="74"/>
    </location>
</feature>
<accession>A0A2U3Q8F5</accession>
<evidence type="ECO:0000256" key="1">
    <source>
        <dbReference type="SAM" id="Phobius"/>
    </source>
</evidence>
<dbReference type="EMBL" id="JAGIKT010000053">
    <property type="protein sequence ID" value="MBP0113899.1"/>
    <property type="molecule type" value="Genomic_DNA"/>
</dbReference>